<dbReference type="EMBL" id="JBHUII010000001">
    <property type="protein sequence ID" value="MFD2204000.1"/>
    <property type="molecule type" value="Genomic_DNA"/>
</dbReference>
<dbReference type="RefSeq" id="WP_380247109.1">
    <property type="nucleotide sequence ID" value="NZ_JBHUII010000001.1"/>
</dbReference>
<evidence type="ECO:0000259" key="2">
    <source>
        <dbReference type="Pfam" id="PF01408"/>
    </source>
</evidence>
<dbReference type="Pfam" id="PF02894">
    <property type="entry name" value="GFO_IDH_MocA_C"/>
    <property type="match status" value="1"/>
</dbReference>
<dbReference type="SUPFAM" id="SSF55347">
    <property type="entry name" value="Glyceraldehyde-3-phosphate dehydrogenase-like, C-terminal domain"/>
    <property type="match status" value="1"/>
</dbReference>
<comment type="caution">
    <text evidence="4">The sequence shown here is derived from an EMBL/GenBank/DDBJ whole genome shotgun (WGS) entry which is preliminary data.</text>
</comment>
<evidence type="ECO:0000256" key="1">
    <source>
        <dbReference type="ARBA" id="ARBA00023002"/>
    </source>
</evidence>
<dbReference type="SUPFAM" id="SSF51735">
    <property type="entry name" value="NAD(P)-binding Rossmann-fold domains"/>
    <property type="match status" value="1"/>
</dbReference>
<sequence length="321" mass="34646">MALGIGFIGLGIMGNRMLTNMSAHGGFDLVCGWDPDQATGAAVKQQYSSLQIVQNVNELIAHSNVDVVYIASPPASHKEYALAAAAAGKAVFCEKPLGIDIEQSRDLVSAFDDVGLLNAVNFPLANSPAADMMKAEVDAGNLGTVISVDIRLHFAPWPRGWQHSASWLSQRTEGGFVREVGSHFIYLTERLFGSSELINACTLYPDDNVSCETNVQAQLSCGNVPVSFSASAGGVGPDIVEFTVWGDKKSYRLTLWDQLFSTTGESWQRELVDIADARQEGYMRTLDNMLAWKEGKDCSMASFAHALSVQESVEAILSGDI</sequence>
<gene>
    <name evidence="4" type="ORF">ACFSKO_00145</name>
</gene>
<dbReference type="PANTHER" id="PTHR43818">
    <property type="entry name" value="BCDNA.GH03377"/>
    <property type="match status" value="1"/>
</dbReference>
<dbReference type="InterPro" id="IPR036291">
    <property type="entry name" value="NAD(P)-bd_dom_sf"/>
</dbReference>
<proteinExistence type="predicted"/>
<dbReference type="InterPro" id="IPR004104">
    <property type="entry name" value="Gfo/Idh/MocA-like_OxRdtase_C"/>
</dbReference>
<keyword evidence="5" id="KW-1185">Reference proteome</keyword>
<feature type="domain" description="Gfo/Idh/MocA-like oxidoreductase C-terminal" evidence="3">
    <location>
        <begin position="134"/>
        <end position="316"/>
    </location>
</feature>
<dbReference type="InterPro" id="IPR000683">
    <property type="entry name" value="Gfo/Idh/MocA-like_OxRdtase_N"/>
</dbReference>
<keyword evidence="1" id="KW-0560">Oxidoreductase</keyword>
<dbReference type="Proteomes" id="UP001597294">
    <property type="component" value="Unassembled WGS sequence"/>
</dbReference>
<name>A0ABW5BE86_9PROT</name>
<evidence type="ECO:0000259" key="3">
    <source>
        <dbReference type="Pfam" id="PF02894"/>
    </source>
</evidence>
<protein>
    <submittedName>
        <fullName evidence="4">Gfo/Idh/MocA family protein</fullName>
    </submittedName>
</protein>
<dbReference type="Gene3D" id="3.40.50.720">
    <property type="entry name" value="NAD(P)-binding Rossmann-like Domain"/>
    <property type="match status" value="1"/>
</dbReference>
<evidence type="ECO:0000313" key="5">
    <source>
        <dbReference type="Proteomes" id="UP001597294"/>
    </source>
</evidence>
<dbReference type="InterPro" id="IPR050463">
    <property type="entry name" value="Gfo/Idh/MocA_oxidrdct_glycsds"/>
</dbReference>
<dbReference type="PANTHER" id="PTHR43818:SF11">
    <property type="entry name" value="BCDNA.GH03377"/>
    <property type="match status" value="1"/>
</dbReference>
<organism evidence="4 5">
    <name type="scientific">Kiloniella antarctica</name>
    <dbReference type="NCBI Taxonomy" id="1550907"/>
    <lineage>
        <taxon>Bacteria</taxon>
        <taxon>Pseudomonadati</taxon>
        <taxon>Pseudomonadota</taxon>
        <taxon>Alphaproteobacteria</taxon>
        <taxon>Rhodospirillales</taxon>
        <taxon>Kiloniellaceae</taxon>
        <taxon>Kiloniella</taxon>
    </lineage>
</organism>
<reference evidence="5" key="1">
    <citation type="journal article" date="2019" name="Int. J. Syst. Evol. Microbiol.">
        <title>The Global Catalogue of Microorganisms (GCM) 10K type strain sequencing project: providing services to taxonomists for standard genome sequencing and annotation.</title>
        <authorList>
            <consortium name="The Broad Institute Genomics Platform"/>
            <consortium name="The Broad Institute Genome Sequencing Center for Infectious Disease"/>
            <person name="Wu L."/>
            <person name="Ma J."/>
        </authorList>
    </citation>
    <scope>NUCLEOTIDE SEQUENCE [LARGE SCALE GENOMIC DNA]</scope>
    <source>
        <strain evidence="5">CGMCC 4.7192</strain>
    </source>
</reference>
<feature type="domain" description="Gfo/Idh/MocA-like oxidoreductase N-terminal" evidence="2">
    <location>
        <begin position="4"/>
        <end position="121"/>
    </location>
</feature>
<evidence type="ECO:0000313" key="4">
    <source>
        <dbReference type="EMBL" id="MFD2204000.1"/>
    </source>
</evidence>
<dbReference type="Gene3D" id="3.30.360.10">
    <property type="entry name" value="Dihydrodipicolinate Reductase, domain 2"/>
    <property type="match status" value="1"/>
</dbReference>
<dbReference type="Pfam" id="PF01408">
    <property type="entry name" value="GFO_IDH_MocA"/>
    <property type="match status" value="1"/>
</dbReference>
<accession>A0ABW5BE86</accession>